<comment type="caution">
    <text evidence="1">The sequence shown here is derived from an EMBL/GenBank/DDBJ whole genome shotgun (WGS) entry which is preliminary data.</text>
</comment>
<gene>
    <name evidence="1" type="ORF">MENTE1834_LOCUS27421</name>
</gene>
<sequence length="776" mass="87647">MPMFKSNLRKPVNLKSKVEDGGNKKEENNYLNNSLNLRNNLTENISTIFNSIDENNNLTVPKLNNEQKSTTNKEKIFNKLITETLQPTTKISRLDEATTTGMNERNLQPLGNSTSVIETSKHKTSGTPKISNLSTTSASPSNKEFTNTPFTTASTHKVTTLSSTKLEVNVNNLSSVYPSEPLQNSPNYPSTTISKRTTRSTRSSQNFTTITPSGSKGNWRSSISPFPWYFVAIGGFLFASIIFIFVFMTVRGFRQIFTKRTTQNSASTIEKSNTSESMIPMINHKKRKTNKIIKSKLIKTEGATKNETKSPKTKNKNESVNSECTIMNEEDSERLELKEGKQITVIDPLLNQSELLAHLFISRNLTLKFELLQKNGTEANLFSISERDSNKSFRISTSTTKKTILLEFISNIDAGRVKRLEILSQSLEDYSNFHLFHIIFNGPWLTIAEDCKQLIKIQEDLNDHLMYEMQIDSLITTIGENYGEGKIIKNNENNNSPNIVLREFTADIAIPLEMQCPKLQIRSERDEKTSEISEIYQKMQEINLKFSHIEQQIYQIEMYQRGCPILDANGKTTIIASGSLIQNYTECSECQCDYEGNLYCKPMGCLFLNCAYPLTPLPGQCCPQCGKRCLFNGRFYESGEHFSPKTCTYCSCKDGRVECSFKFPTHCPRLDCRDQETPPGECCPVCSNIDHCRFKSCSPNATCQSGKYSAVCRYIDECLMKDNTNIEKKGECGRGTFCINLPGSFLCKCLPGFSPILDDKSENLTKSCFDLKKAFN</sequence>
<organism evidence="1 2">
    <name type="scientific">Meloidogyne enterolobii</name>
    <name type="common">Root-knot nematode worm</name>
    <name type="synonym">Meloidogyne mayaguensis</name>
    <dbReference type="NCBI Taxonomy" id="390850"/>
    <lineage>
        <taxon>Eukaryota</taxon>
        <taxon>Metazoa</taxon>
        <taxon>Ecdysozoa</taxon>
        <taxon>Nematoda</taxon>
        <taxon>Chromadorea</taxon>
        <taxon>Rhabditida</taxon>
        <taxon>Tylenchina</taxon>
        <taxon>Tylenchomorpha</taxon>
        <taxon>Tylenchoidea</taxon>
        <taxon>Meloidogynidae</taxon>
        <taxon>Meloidogyninae</taxon>
        <taxon>Meloidogyne</taxon>
    </lineage>
</organism>
<reference evidence="1" key="1">
    <citation type="submission" date="2023-11" db="EMBL/GenBank/DDBJ databases">
        <authorList>
            <person name="Poullet M."/>
        </authorList>
    </citation>
    <scope>NUCLEOTIDE SEQUENCE</scope>
    <source>
        <strain evidence="1">E1834</strain>
    </source>
</reference>
<keyword evidence="2" id="KW-1185">Reference proteome</keyword>
<protein>
    <submittedName>
        <fullName evidence="1">Uncharacterized protein</fullName>
    </submittedName>
</protein>
<evidence type="ECO:0000313" key="2">
    <source>
        <dbReference type="Proteomes" id="UP001497535"/>
    </source>
</evidence>
<proteinExistence type="predicted"/>
<evidence type="ECO:0000313" key="1">
    <source>
        <dbReference type="EMBL" id="CAK5080261.1"/>
    </source>
</evidence>
<name>A0ACB0ZMR5_MELEN</name>
<accession>A0ACB0ZMR5</accession>
<dbReference type="Proteomes" id="UP001497535">
    <property type="component" value="Unassembled WGS sequence"/>
</dbReference>
<dbReference type="EMBL" id="CAVMJV010000041">
    <property type="protein sequence ID" value="CAK5080261.1"/>
    <property type="molecule type" value="Genomic_DNA"/>
</dbReference>